<organism evidence="8 9">
    <name type="scientific">Amphibacillus marinus</name>
    <dbReference type="NCBI Taxonomy" id="872970"/>
    <lineage>
        <taxon>Bacteria</taxon>
        <taxon>Bacillati</taxon>
        <taxon>Bacillota</taxon>
        <taxon>Bacilli</taxon>
        <taxon>Bacillales</taxon>
        <taxon>Bacillaceae</taxon>
        <taxon>Amphibacillus</taxon>
    </lineage>
</organism>
<sequence length="218" mass="24721">MKKVWISVMLLIVLNPLLIHANDENDSVTDHFELNNQQETPNSTAEVDDLNQGLEIESEVSTNERPGILVLSFQLFFSLVLIIGLIYGLLKLFNRIGKQKNQTTVLNNLGGLSLGSNKSIQLIKVGERVYLIGVGNDVTLIDELKDAELIDKIDANDRSSRDELKFSFLKDLKSKWSQKDNDEHNEQAFASLFKGEVDAMRKKRQEIHSVIKEDMNHD</sequence>
<evidence type="ECO:0000256" key="3">
    <source>
        <dbReference type="ARBA" id="ARBA00022692"/>
    </source>
</evidence>
<keyword evidence="3 6" id="KW-0812">Transmembrane</keyword>
<reference evidence="8 9" key="1">
    <citation type="submission" date="2016-10" db="EMBL/GenBank/DDBJ databases">
        <authorList>
            <person name="de Groot N.N."/>
        </authorList>
    </citation>
    <scope>NUCLEOTIDE SEQUENCE [LARGE SCALE GENOMIC DNA]</scope>
    <source>
        <strain evidence="8 9">CGMCC 1.10434</strain>
    </source>
</reference>
<dbReference type="InterPro" id="IPR022781">
    <property type="entry name" value="Flagellar_biosynth_FliO"/>
</dbReference>
<dbReference type="GO" id="GO:0016020">
    <property type="term" value="C:membrane"/>
    <property type="evidence" value="ECO:0007669"/>
    <property type="project" value="InterPro"/>
</dbReference>
<feature type="chain" id="PRO_5011783466" evidence="7">
    <location>
        <begin position="22"/>
        <end position="218"/>
    </location>
</feature>
<evidence type="ECO:0000256" key="1">
    <source>
        <dbReference type="ARBA" id="ARBA00004236"/>
    </source>
</evidence>
<feature type="signal peptide" evidence="7">
    <location>
        <begin position="1"/>
        <end position="21"/>
    </location>
</feature>
<evidence type="ECO:0000256" key="7">
    <source>
        <dbReference type="SAM" id="SignalP"/>
    </source>
</evidence>
<dbReference type="AlphaFoldDB" id="A0A1H8HQX0"/>
<feature type="transmembrane region" description="Helical" evidence="6">
    <location>
        <begin position="68"/>
        <end position="90"/>
    </location>
</feature>
<keyword evidence="8" id="KW-0282">Flagellum</keyword>
<keyword evidence="5 6" id="KW-0472">Membrane</keyword>
<evidence type="ECO:0000256" key="2">
    <source>
        <dbReference type="ARBA" id="ARBA00022475"/>
    </source>
</evidence>
<evidence type="ECO:0000256" key="6">
    <source>
        <dbReference type="SAM" id="Phobius"/>
    </source>
</evidence>
<evidence type="ECO:0000256" key="5">
    <source>
        <dbReference type="ARBA" id="ARBA00023136"/>
    </source>
</evidence>
<protein>
    <submittedName>
        <fullName evidence="8">Flagellar protein FliO/FliZ</fullName>
    </submittedName>
</protein>
<evidence type="ECO:0000313" key="8">
    <source>
        <dbReference type="EMBL" id="SEN58437.1"/>
    </source>
</evidence>
<dbReference type="GO" id="GO:0044781">
    <property type="term" value="P:bacterial-type flagellum organization"/>
    <property type="evidence" value="ECO:0007669"/>
    <property type="project" value="InterPro"/>
</dbReference>
<dbReference type="Proteomes" id="UP000199300">
    <property type="component" value="Unassembled WGS sequence"/>
</dbReference>
<evidence type="ECO:0000313" key="9">
    <source>
        <dbReference type="Proteomes" id="UP000199300"/>
    </source>
</evidence>
<dbReference type="OrthoDB" id="2376965at2"/>
<name>A0A1H8HQX0_9BACI</name>
<dbReference type="STRING" id="872970.SAMN04488134_101415"/>
<dbReference type="Pfam" id="PF04347">
    <property type="entry name" value="FliO"/>
    <property type="match status" value="1"/>
</dbReference>
<comment type="subcellular location">
    <subcellularLocation>
        <location evidence="1">Cell membrane</location>
    </subcellularLocation>
</comment>
<keyword evidence="7" id="KW-0732">Signal</keyword>
<keyword evidence="2" id="KW-1003">Cell membrane</keyword>
<dbReference type="EMBL" id="FODJ01000001">
    <property type="protein sequence ID" value="SEN58437.1"/>
    <property type="molecule type" value="Genomic_DNA"/>
</dbReference>
<proteinExistence type="predicted"/>
<keyword evidence="9" id="KW-1185">Reference proteome</keyword>
<dbReference type="RefSeq" id="WP_091494251.1">
    <property type="nucleotide sequence ID" value="NZ_FODJ01000001.1"/>
</dbReference>
<keyword evidence="8" id="KW-0966">Cell projection</keyword>
<accession>A0A1H8HQX0</accession>
<gene>
    <name evidence="8" type="ORF">SAMN04488134_101415</name>
</gene>
<evidence type="ECO:0000256" key="4">
    <source>
        <dbReference type="ARBA" id="ARBA00022989"/>
    </source>
</evidence>
<keyword evidence="4 6" id="KW-1133">Transmembrane helix</keyword>
<keyword evidence="8" id="KW-0969">Cilium</keyword>